<dbReference type="KEGG" id="csol:105360098"/>
<gene>
    <name evidence="7" type="primary">LOC105360098</name>
</gene>
<dbReference type="AlphaFoldDB" id="A0AAJ6YCA5"/>
<evidence type="ECO:0000313" key="6">
    <source>
        <dbReference type="Proteomes" id="UP000695007"/>
    </source>
</evidence>
<dbReference type="InterPro" id="IPR011993">
    <property type="entry name" value="PH-like_dom_sf"/>
</dbReference>
<feature type="compositionally biased region" description="Low complexity" evidence="3">
    <location>
        <begin position="993"/>
        <end position="1004"/>
    </location>
</feature>
<dbReference type="InterPro" id="IPR035899">
    <property type="entry name" value="DBL_dom_sf"/>
</dbReference>
<dbReference type="Proteomes" id="UP000695007">
    <property type="component" value="Unplaced"/>
</dbReference>
<dbReference type="Gene3D" id="2.30.29.30">
    <property type="entry name" value="Pleckstrin-homology domain (PH domain)/Phosphotyrosine-binding domain (PTB)"/>
    <property type="match status" value="1"/>
</dbReference>
<feature type="region of interest" description="Disordered" evidence="3">
    <location>
        <begin position="752"/>
        <end position="777"/>
    </location>
</feature>
<dbReference type="PANTHER" id="PTHR45845:SF3">
    <property type="entry name" value="PURATROPHIN-1-LIKE, ISOFORM A"/>
    <property type="match status" value="1"/>
</dbReference>
<sequence>MLVEEVGNAATRLESSFESRRATIRNLAVLRSIEDQAREVLSWLCKKGEDILSKHGQHSATSLTAARLHEREFEKFYFTSMDGYDGLPAVVEATRALRIISGRKRQAPDVALEGRYSSGCSCESYDERYGSTVLQCTSFSGSYRTTEPKKYLTIVHLMGPNGAGEVQEDFVAPASVHSRNDSGFVDDCNLEEEVLRTQPPTVIYRHGSVERQHPQYHYHRDNEQHQQYQRSLGSKTEQLIARRCCIGSSRKRQQQQYEGEIKRRSASFESRVKDEWQAIVGESSKGRQLQLEIPRPCTEVASIDEDEGCILLRVRLLHQDESSCVESAPLLRQQDERCTRRDRERARLLRRRRINGRSASVPRINRHLDKGGDLAEAASASGLRELARSLKQHLRGFGARLEDRREYLEDTSRCCLLQDRAYEWAQEARLAGERRAQQFLAARPPLPPEHFAEMMALAEKLGNDILLEQCRIARAKCLEALEIARTISAPASPPRRRSLANSDSANSWEEALAKRASWEDSDSSGASCAGAPESIGAGGRGLLDNIAELRESAEQLLDCSPPRTPPRSPQATRRLVKPPVNSHLHRAPSIAPGMKAKKTILLIMREMIQTERDYVKSLEYIIENYIPELVREDIPQSLRGQRNVIFGNVEKIYEFHSQYFLRELEQCEQSPMMVGQCFLRHEKKFYLYALYNKNKPNSDSLMAEYGTAFFKAKQMELGDKMDLASYLLKPVQRMGKYALLLQQLVKAGTDLSEQLSSGKTGDETKDEKDSESPRPMVEGEADLRAAELMVRFQLRHGNDLLAMDSLRDCDVNVKEQGRLLRQNEFLVWQGKGKKCLRQVFLFEDLILFSKARRFPDRKNLDIYIYKHSIKTTDIGLTAVIADSPTKFEIWFRKRKPGDTYTLQCASEDIKKAWTEELSNLLWKQALRNREVRLAEMSSMGIGNKPCLDIRPSADQINDRSISVAQLSKTPRFRNSIAVSNNEDSNRCSRRPHSVISVSSSSSSGGSSGPPTTLNLGLDTSPRLHHRSTTLNSQCSVESGIIADISIVSDDGGDGTDRSHWNSTLESPTSQLPPTGHSTPQLQSPMSGGTSGASSVTSPSSSEANLAPYEHDVSINL</sequence>
<evidence type="ECO:0000256" key="2">
    <source>
        <dbReference type="ARBA" id="ARBA00022658"/>
    </source>
</evidence>
<dbReference type="SMART" id="SM00325">
    <property type="entry name" value="RhoGEF"/>
    <property type="match status" value="1"/>
</dbReference>
<feature type="compositionally biased region" description="Low complexity" evidence="3">
    <location>
        <begin position="1091"/>
        <end position="1101"/>
    </location>
</feature>
<dbReference type="GO" id="GO:0005085">
    <property type="term" value="F:guanyl-nucleotide exchange factor activity"/>
    <property type="evidence" value="ECO:0007669"/>
    <property type="project" value="UniProtKB-KW"/>
</dbReference>
<dbReference type="PANTHER" id="PTHR45845">
    <property type="entry name" value="RHO GUANINE NUCLEOTIDE EXCHANGE FACTOR-RELATED"/>
    <property type="match status" value="1"/>
</dbReference>
<name>A0AAJ6YCA5_9HYME</name>
<dbReference type="InterPro" id="IPR001849">
    <property type="entry name" value="PH_domain"/>
</dbReference>
<evidence type="ECO:0000256" key="3">
    <source>
        <dbReference type="SAM" id="MobiDB-lite"/>
    </source>
</evidence>
<evidence type="ECO:0000313" key="7">
    <source>
        <dbReference type="RefSeq" id="XP_011495190.1"/>
    </source>
</evidence>
<evidence type="ECO:0000259" key="4">
    <source>
        <dbReference type="PROSITE" id="PS50003"/>
    </source>
</evidence>
<dbReference type="CDD" id="cd13242">
    <property type="entry name" value="PH_puratrophin-1"/>
    <property type="match status" value="1"/>
</dbReference>
<dbReference type="Pfam" id="PF00621">
    <property type="entry name" value="RhoGEF"/>
    <property type="match status" value="1"/>
</dbReference>
<keyword evidence="2" id="KW-0344">Guanine-nucleotide releasing factor</keyword>
<dbReference type="InterPro" id="IPR052231">
    <property type="entry name" value="Rho_GEF_signaling-related"/>
</dbReference>
<dbReference type="InterPro" id="IPR055251">
    <property type="entry name" value="SOS1_NGEF_PH"/>
</dbReference>
<dbReference type="GeneID" id="105360098"/>
<feature type="compositionally biased region" description="Polar residues" evidence="3">
    <location>
        <begin position="1060"/>
        <end position="1085"/>
    </location>
</feature>
<organism evidence="6 7">
    <name type="scientific">Ceratosolen solmsi marchali</name>
    <dbReference type="NCBI Taxonomy" id="326594"/>
    <lineage>
        <taxon>Eukaryota</taxon>
        <taxon>Metazoa</taxon>
        <taxon>Ecdysozoa</taxon>
        <taxon>Arthropoda</taxon>
        <taxon>Hexapoda</taxon>
        <taxon>Insecta</taxon>
        <taxon>Pterygota</taxon>
        <taxon>Neoptera</taxon>
        <taxon>Endopterygota</taxon>
        <taxon>Hymenoptera</taxon>
        <taxon>Apocrita</taxon>
        <taxon>Proctotrupomorpha</taxon>
        <taxon>Chalcidoidea</taxon>
        <taxon>Agaonidae</taxon>
        <taxon>Agaoninae</taxon>
        <taxon>Ceratosolen</taxon>
    </lineage>
</organism>
<dbReference type="SUPFAM" id="SSF50729">
    <property type="entry name" value="PH domain-like"/>
    <property type="match status" value="1"/>
</dbReference>
<feature type="domain" description="PH" evidence="4">
    <location>
        <begin position="812"/>
        <end position="922"/>
    </location>
</feature>
<dbReference type="RefSeq" id="XP_011495190.1">
    <property type="nucleotide sequence ID" value="XM_011496888.1"/>
</dbReference>
<feature type="region of interest" description="Disordered" evidence="3">
    <location>
        <begin position="974"/>
        <end position="1031"/>
    </location>
</feature>
<dbReference type="PROSITE" id="PS50010">
    <property type="entry name" value="DH_2"/>
    <property type="match status" value="1"/>
</dbReference>
<reference evidence="7" key="1">
    <citation type="submission" date="2025-08" db="UniProtKB">
        <authorList>
            <consortium name="RefSeq"/>
        </authorList>
    </citation>
    <scope>IDENTIFICATION</scope>
</reference>
<proteinExistence type="predicted"/>
<dbReference type="CDD" id="cd00160">
    <property type="entry name" value="RhoGEF"/>
    <property type="match status" value="1"/>
</dbReference>
<evidence type="ECO:0000259" key="5">
    <source>
        <dbReference type="PROSITE" id="PS50010"/>
    </source>
</evidence>
<feature type="compositionally biased region" description="Basic and acidic residues" evidence="3">
    <location>
        <begin position="760"/>
        <end position="772"/>
    </location>
</feature>
<dbReference type="FunFam" id="2.30.29.30:FF:000078">
    <property type="entry name" value="Guanine nucleotide exchange factor DBS"/>
    <property type="match status" value="1"/>
</dbReference>
<dbReference type="Gene3D" id="1.20.900.10">
    <property type="entry name" value="Dbl homology (DH) domain"/>
    <property type="match status" value="1"/>
</dbReference>
<keyword evidence="6" id="KW-1185">Reference proteome</keyword>
<dbReference type="SMART" id="SM00233">
    <property type="entry name" value="PH"/>
    <property type="match status" value="1"/>
</dbReference>
<feature type="region of interest" description="Disordered" evidence="3">
    <location>
        <begin position="1047"/>
        <end position="1116"/>
    </location>
</feature>
<dbReference type="Pfam" id="PF22697">
    <property type="entry name" value="SOS1_NGEF_PH"/>
    <property type="match status" value="1"/>
</dbReference>
<dbReference type="InterPro" id="IPR000219">
    <property type="entry name" value="DH_dom"/>
</dbReference>
<feature type="domain" description="DH" evidence="5">
    <location>
        <begin position="599"/>
        <end position="800"/>
    </location>
</feature>
<dbReference type="SUPFAM" id="SSF48065">
    <property type="entry name" value="DBL homology domain (DH-domain)"/>
    <property type="match status" value="1"/>
</dbReference>
<dbReference type="PROSITE" id="PS50003">
    <property type="entry name" value="PH_DOMAIN"/>
    <property type="match status" value="1"/>
</dbReference>
<protein>
    <submittedName>
        <fullName evidence="7">Puratrophin-1-like</fullName>
    </submittedName>
</protein>
<evidence type="ECO:0000256" key="1">
    <source>
        <dbReference type="ARBA" id="ARBA00022553"/>
    </source>
</evidence>
<accession>A0AAJ6YCA5</accession>
<keyword evidence="1" id="KW-0597">Phosphoprotein</keyword>